<feature type="compositionally biased region" description="Low complexity" evidence="1">
    <location>
        <begin position="47"/>
        <end position="57"/>
    </location>
</feature>
<gene>
    <name evidence="2" type="ORF">JI742_09115</name>
</gene>
<dbReference type="AlphaFoldDB" id="A0A9X1BNJ7"/>
<proteinExistence type="predicted"/>
<feature type="compositionally biased region" description="Pro residues" evidence="1">
    <location>
        <begin position="1"/>
        <end position="14"/>
    </location>
</feature>
<protein>
    <submittedName>
        <fullName evidence="2">Uncharacterized protein</fullName>
    </submittedName>
</protein>
<name>A0A9X1BNJ7_9BURK</name>
<dbReference type="RefSeq" id="WP_201825782.1">
    <property type="nucleotide sequence ID" value="NZ_JAERRA010000001.1"/>
</dbReference>
<evidence type="ECO:0000313" key="2">
    <source>
        <dbReference type="EMBL" id="MBL0720045.1"/>
    </source>
</evidence>
<accession>A0A9X1BNJ7</accession>
<reference evidence="2 3" key="1">
    <citation type="submission" date="2021-01" db="EMBL/GenBank/DDBJ databases">
        <title>Piscinibacter sp. Jin2 Genome sequencing and assembly.</title>
        <authorList>
            <person name="Kim I."/>
        </authorList>
    </citation>
    <scope>NUCLEOTIDE SEQUENCE [LARGE SCALE GENOMIC DNA]</scope>
    <source>
        <strain evidence="2 3">Jin2</strain>
    </source>
</reference>
<sequence>MKQPPRPLDPPPVLPTLADQKADFTAEGAPAPGRVGSAGPEQPIDPGPAEADPVAAPASPPPRPRPARPRAAGRTGVA</sequence>
<keyword evidence="3" id="KW-1185">Reference proteome</keyword>
<evidence type="ECO:0000313" key="3">
    <source>
        <dbReference type="Proteomes" id="UP000643207"/>
    </source>
</evidence>
<comment type="caution">
    <text evidence="2">The sequence shown here is derived from an EMBL/GenBank/DDBJ whole genome shotgun (WGS) entry which is preliminary data.</text>
</comment>
<feature type="region of interest" description="Disordered" evidence="1">
    <location>
        <begin position="1"/>
        <end position="78"/>
    </location>
</feature>
<organism evidence="2 3">
    <name type="scientific">Aquariibacter lacus</name>
    <dbReference type="NCBI Taxonomy" id="2801332"/>
    <lineage>
        <taxon>Bacteria</taxon>
        <taxon>Pseudomonadati</taxon>
        <taxon>Pseudomonadota</taxon>
        <taxon>Betaproteobacteria</taxon>
        <taxon>Burkholderiales</taxon>
        <taxon>Sphaerotilaceae</taxon>
        <taxon>Aquariibacter</taxon>
    </lineage>
</organism>
<evidence type="ECO:0000256" key="1">
    <source>
        <dbReference type="SAM" id="MobiDB-lite"/>
    </source>
</evidence>
<dbReference type="EMBL" id="JAERRA010000001">
    <property type="protein sequence ID" value="MBL0720045.1"/>
    <property type="molecule type" value="Genomic_DNA"/>
</dbReference>
<dbReference type="Proteomes" id="UP000643207">
    <property type="component" value="Unassembled WGS sequence"/>
</dbReference>